<feature type="binding site" evidence="6">
    <location>
        <position position="177"/>
    </location>
    <ligand>
        <name>Mg(2+)</name>
        <dbReference type="ChEBI" id="CHEBI:18420"/>
        <label>1</label>
        <note>catalytic</note>
    </ligand>
</feature>
<evidence type="ECO:0000256" key="6">
    <source>
        <dbReference type="PIRSR" id="PIRSR600760-2"/>
    </source>
</evidence>
<comment type="similarity">
    <text evidence="1">Belongs to the inositol monophosphatase superfamily.</text>
</comment>
<accession>A0A7S4ER22</accession>
<dbReference type="InterPro" id="IPR020550">
    <property type="entry name" value="Inositol_monophosphatase_CS"/>
</dbReference>
<feature type="binding site" evidence="6">
    <location>
        <position position="131"/>
    </location>
    <ligand>
        <name>Mg(2+)</name>
        <dbReference type="ChEBI" id="CHEBI:18420"/>
        <label>1</label>
        <note>catalytic</note>
    </ligand>
</feature>
<evidence type="ECO:0000256" key="3">
    <source>
        <dbReference type="ARBA" id="ARBA00040342"/>
    </source>
</evidence>
<evidence type="ECO:0000313" key="8">
    <source>
        <dbReference type="EMBL" id="CAE0729474.1"/>
    </source>
</evidence>
<proteinExistence type="inferred from homology"/>
<dbReference type="PROSITE" id="PS00630">
    <property type="entry name" value="IMP_2"/>
    <property type="match status" value="1"/>
</dbReference>
<protein>
    <recommendedName>
        <fullName evidence="3">3'(2'),5'-bisphosphate nucleotidase 1</fullName>
        <ecNumber evidence="2">3.1.3.7</ecNumber>
    </recommendedName>
    <alternativeName>
        <fullName evidence="4">Bisphosphate 3'-nucleotidase 1</fullName>
    </alternativeName>
    <alternativeName>
        <fullName evidence="5">Inositol-polyphosphate 1-phosphatase</fullName>
    </alternativeName>
</protein>
<dbReference type="EMBL" id="HBIX01034102">
    <property type="protein sequence ID" value="CAE0729474.1"/>
    <property type="molecule type" value="Transcribed_RNA"/>
</dbReference>
<evidence type="ECO:0000256" key="5">
    <source>
        <dbReference type="ARBA" id="ARBA00044554"/>
    </source>
</evidence>
<evidence type="ECO:0000256" key="1">
    <source>
        <dbReference type="ARBA" id="ARBA00009759"/>
    </source>
</evidence>
<dbReference type="GO" id="GO:0046854">
    <property type="term" value="P:phosphatidylinositol phosphate biosynthetic process"/>
    <property type="evidence" value="ECO:0007669"/>
    <property type="project" value="InterPro"/>
</dbReference>
<reference evidence="8" key="1">
    <citation type="submission" date="2021-01" db="EMBL/GenBank/DDBJ databases">
        <authorList>
            <person name="Corre E."/>
            <person name="Pelletier E."/>
            <person name="Niang G."/>
            <person name="Scheremetjew M."/>
            <person name="Finn R."/>
            <person name="Kale V."/>
            <person name="Holt S."/>
            <person name="Cochrane G."/>
            <person name="Meng A."/>
            <person name="Brown T."/>
            <person name="Cohen L."/>
        </authorList>
    </citation>
    <scope>NUCLEOTIDE SEQUENCE</scope>
    <source>
        <strain evidence="8">10249 10 AB</strain>
    </source>
</reference>
<keyword evidence="7" id="KW-0732">Signal</keyword>
<dbReference type="PANTHER" id="PTHR43028">
    <property type="entry name" value="3'(2'),5'-BISPHOSPHATE NUCLEOTIDASE 1"/>
    <property type="match status" value="1"/>
</dbReference>
<dbReference type="GO" id="GO:0008441">
    <property type="term" value="F:3'(2'),5'-bisphosphate nucleotidase activity"/>
    <property type="evidence" value="ECO:0007669"/>
    <property type="project" value="UniProtKB-EC"/>
</dbReference>
<dbReference type="Pfam" id="PF00459">
    <property type="entry name" value="Inositol_P"/>
    <property type="match status" value="1"/>
</dbReference>
<dbReference type="Gene3D" id="3.30.540.10">
    <property type="entry name" value="Fructose-1,6-Bisphosphatase, subunit A, domain 1"/>
    <property type="match status" value="1"/>
</dbReference>
<feature type="binding site" evidence="6">
    <location>
        <position position="318"/>
    </location>
    <ligand>
        <name>Mg(2+)</name>
        <dbReference type="ChEBI" id="CHEBI:18420"/>
        <label>1</label>
        <note>catalytic</note>
    </ligand>
</feature>
<evidence type="ECO:0000256" key="4">
    <source>
        <dbReference type="ARBA" id="ARBA00041815"/>
    </source>
</evidence>
<evidence type="ECO:0000256" key="2">
    <source>
        <dbReference type="ARBA" id="ARBA00012633"/>
    </source>
</evidence>
<dbReference type="Gene3D" id="3.40.190.80">
    <property type="match status" value="1"/>
</dbReference>
<dbReference type="GO" id="GO:0046872">
    <property type="term" value="F:metal ion binding"/>
    <property type="evidence" value="ECO:0007669"/>
    <property type="project" value="UniProtKB-KW"/>
</dbReference>
<evidence type="ECO:0000256" key="7">
    <source>
        <dbReference type="SAM" id="SignalP"/>
    </source>
</evidence>
<comment type="cofactor">
    <cofactor evidence="6">
        <name>Mg(2+)</name>
        <dbReference type="ChEBI" id="CHEBI:18420"/>
    </cofactor>
</comment>
<dbReference type="InterPro" id="IPR050725">
    <property type="entry name" value="CysQ/Inositol_MonoPase"/>
</dbReference>
<gene>
    <name evidence="8" type="ORF">PAUS00366_LOCUS22259</name>
</gene>
<dbReference type="PANTHER" id="PTHR43028:SF5">
    <property type="entry name" value="3'(2'),5'-BISPHOSPHATE NUCLEOTIDASE 1"/>
    <property type="match status" value="1"/>
</dbReference>
<organism evidence="8">
    <name type="scientific">Pseudo-nitzschia australis</name>
    <dbReference type="NCBI Taxonomy" id="44445"/>
    <lineage>
        <taxon>Eukaryota</taxon>
        <taxon>Sar</taxon>
        <taxon>Stramenopiles</taxon>
        <taxon>Ochrophyta</taxon>
        <taxon>Bacillariophyta</taxon>
        <taxon>Bacillariophyceae</taxon>
        <taxon>Bacillariophycidae</taxon>
        <taxon>Bacillariales</taxon>
        <taxon>Bacillariaceae</taxon>
        <taxon>Pseudo-nitzschia</taxon>
    </lineage>
</organism>
<dbReference type="AlphaFoldDB" id="A0A7S4ER22"/>
<dbReference type="InterPro" id="IPR000760">
    <property type="entry name" value="Inositol_monophosphatase-like"/>
</dbReference>
<feature type="chain" id="PRO_5031293501" description="3'(2'),5'-bisphosphate nucleotidase 1" evidence="7">
    <location>
        <begin position="39"/>
        <end position="392"/>
    </location>
</feature>
<sequence>MMVPSRPRGSNGRASASFLFLLLAHLIFMLTTTRVVDALTSTKVVQLGPLLSTCVDACQRGCIEIRKVQAARESSNNKELVEGVVLKDVQDPRSALTEADKAAHSAIVGSLRSEWGTPDTEGDAVLRIVGEEDDDEELAKALESMSFEPLDRGRFLEEIPSDVTPEIDANRVTLFIDPLDGTREFVEGRLENCQVLVGVAIDGEAVAGAIGIPFPDGTLEKESTVIYGLDGMGTGVVGATLTRGPFPLERYSDGEKYPKPHHATGDSTDEVMEACRRGAIDGLEGSIVTYGGAGNKILGAALGEVACSIQHKIGGAWDLCAPEAILKAMGGKMTDLFGEEIAIYYTDAPSNCNKMGYIATPPGSGDNFHAALAAKMLSLPEVQKYREEVEKM</sequence>
<keyword evidence="6" id="KW-0460">Magnesium</keyword>
<dbReference type="SUPFAM" id="SSF56655">
    <property type="entry name" value="Carbohydrate phosphatase"/>
    <property type="match status" value="1"/>
</dbReference>
<keyword evidence="6" id="KW-0479">Metal-binding</keyword>
<name>A0A7S4ER22_9STRA</name>
<feature type="binding site" evidence="6">
    <location>
        <position position="180"/>
    </location>
    <ligand>
        <name>Mg(2+)</name>
        <dbReference type="ChEBI" id="CHEBI:18420"/>
        <label>1</label>
        <note>catalytic</note>
    </ligand>
</feature>
<feature type="signal peptide" evidence="7">
    <location>
        <begin position="1"/>
        <end position="38"/>
    </location>
</feature>
<feature type="binding site" evidence="6">
    <location>
        <position position="179"/>
    </location>
    <ligand>
        <name>Mg(2+)</name>
        <dbReference type="ChEBI" id="CHEBI:18420"/>
        <label>1</label>
        <note>catalytic</note>
    </ligand>
</feature>
<dbReference type="EC" id="3.1.3.7" evidence="2"/>